<name>D5AFT3_STRGZ</name>
<feature type="transmembrane region" description="Helical" evidence="1">
    <location>
        <begin position="188"/>
        <end position="208"/>
    </location>
</feature>
<sequence>MKPWSVRFMRRVSMRKYLYMTRLTMMNAMQYKAFFLATFVSLAVKILVALYVWKTIFFTQSEVNGFTLQTFTTYIIFANLLASLNSFSLGEDLSYSILKGSIAGEFLRPYSFILALFFKDLGNKLLELIKFAIVFIGILLVHQDFYLPDGKTILLFLVSSILGMFIVQLLDMAFGFLAFFTVNAWGVMLLRMGLFNLASGALLPLSFYPQAVENFLKLLPYNYAVNVPVSILLGQESDLTALGLQVIWIPILACFIAALWSQAKRRIVIFGG</sequence>
<feature type="transmembrane region" description="Helical" evidence="1">
    <location>
        <begin position="124"/>
        <end position="141"/>
    </location>
</feature>
<keyword evidence="1" id="KW-0472">Membrane</keyword>
<evidence type="ECO:0000256" key="1">
    <source>
        <dbReference type="SAM" id="Phobius"/>
    </source>
</evidence>
<dbReference type="Proteomes" id="UP000002359">
    <property type="component" value="Chromosome"/>
</dbReference>
<organism evidence="2 3">
    <name type="scientific">Streptococcus suis (strain GZ1)</name>
    <dbReference type="NCBI Taxonomy" id="423211"/>
    <lineage>
        <taxon>Bacteria</taxon>
        <taxon>Bacillati</taxon>
        <taxon>Bacillota</taxon>
        <taxon>Bacilli</taxon>
        <taxon>Lactobacillales</taxon>
        <taxon>Streptococcaceae</taxon>
        <taxon>Streptococcus</taxon>
    </lineage>
</organism>
<dbReference type="PANTHER" id="PTHR36832:SF1">
    <property type="entry name" value="SLR1174 PROTEIN"/>
    <property type="match status" value="1"/>
</dbReference>
<keyword evidence="1" id="KW-0812">Transmembrane</keyword>
<dbReference type="AlphaFoldDB" id="D5AFT3"/>
<evidence type="ECO:0000313" key="3">
    <source>
        <dbReference type="Proteomes" id="UP000002359"/>
    </source>
</evidence>
<proteinExistence type="predicted"/>
<dbReference type="EMBL" id="CP000837">
    <property type="protein sequence ID" value="ADE30698.1"/>
    <property type="molecule type" value="Genomic_DNA"/>
</dbReference>
<dbReference type="PATRIC" id="fig|423211.3.peg.232"/>
<dbReference type="Pfam" id="PF06182">
    <property type="entry name" value="ABC2_membrane_6"/>
    <property type="match status" value="1"/>
</dbReference>
<protein>
    <submittedName>
        <fullName evidence="2">ABC-type uncharacterized transport system, permease component</fullName>
    </submittedName>
</protein>
<evidence type="ECO:0000313" key="2">
    <source>
        <dbReference type="EMBL" id="ADE30698.1"/>
    </source>
</evidence>
<gene>
    <name evidence="2" type="ordered locus">SSGZ1_0233</name>
</gene>
<dbReference type="KEGG" id="ssw:SSGZ1_0233"/>
<feature type="transmembrane region" description="Helical" evidence="1">
    <location>
        <begin position="65"/>
        <end position="84"/>
    </location>
</feature>
<keyword evidence="1" id="KW-1133">Transmembrane helix</keyword>
<feature type="transmembrane region" description="Helical" evidence="1">
    <location>
        <begin position="239"/>
        <end position="260"/>
    </location>
</feature>
<dbReference type="InterPro" id="IPR010390">
    <property type="entry name" value="ABC-2_transporter-like"/>
</dbReference>
<dbReference type="PANTHER" id="PTHR36832">
    <property type="entry name" value="SLR1174 PROTEIN-RELATED"/>
    <property type="match status" value="1"/>
</dbReference>
<dbReference type="HOGENOM" id="CLU_084465_0_0_9"/>
<accession>D5AFT3</accession>
<reference evidence="2 3" key="1">
    <citation type="journal article" date="2009" name="J. Infect. Dis.">
        <title>Clinical, experimental, and genomic differences between intermediately pathogenic, highly pathogenic, and epidemic Streptococcus suis.</title>
        <authorList>
            <person name="Ye C."/>
            <person name="Zheng H."/>
            <person name="Zhang J."/>
            <person name="Jing H."/>
            <person name="Wang L."/>
            <person name="Xiong Y."/>
            <person name="Wang W."/>
            <person name="Zhou Z."/>
            <person name="Sun Q."/>
            <person name="Luo X."/>
            <person name="Du H."/>
            <person name="Gottschalk M."/>
            <person name="Xu J."/>
        </authorList>
    </citation>
    <scope>NUCLEOTIDE SEQUENCE [LARGE SCALE GENOMIC DNA]</scope>
    <source>
        <strain evidence="2 3">GZ1</strain>
    </source>
</reference>
<feature type="transmembrane region" description="Helical" evidence="1">
    <location>
        <begin position="153"/>
        <end position="182"/>
    </location>
</feature>